<name>A0A371J502_9FIRM</name>
<evidence type="ECO:0000256" key="1">
    <source>
        <dbReference type="ARBA" id="ARBA00000085"/>
    </source>
</evidence>
<evidence type="ECO:0000256" key="11">
    <source>
        <dbReference type="SAM" id="Phobius"/>
    </source>
</evidence>
<keyword evidence="4" id="KW-0597">Phosphoprotein</keyword>
<dbReference type="SUPFAM" id="SSF47384">
    <property type="entry name" value="Homodimeric domain of signal transducing histidine kinase"/>
    <property type="match status" value="1"/>
</dbReference>
<dbReference type="Pfam" id="PF00512">
    <property type="entry name" value="HisKA"/>
    <property type="match status" value="1"/>
</dbReference>
<dbReference type="OrthoDB" id="84942at2"/>
<accession>A0A371J502</accession>
<sequence length="454" mass="52192">MDIKRGKSLYLIFLGYLISFCILSIIWIFSLVAFINISVNKDIIKPANYMENQVEKLKLEAKQGLEFDSSKIPYSSKYIFFDNKNKVVKANTDEEETKNINKYLYGEKFSSKYVYNKIIFKDGTCIIGSDIKAHFTSKILHDLIPYPEKLLIVVFLTGFIFIALIIAIKFGEKLKKELHPLKLSTEKIMNQDLDFEVKNSDVKEFNEVLISISNMKIALKESLMMQWYMEKEKKNQICALAHDIKTPITIIKGNAELLKESQLCQEDREFTDYIINNADKVEKYISILIDISKSSLEKNETKEAIDIDKFVEELKRELYALCSLKSIALSNKMSYKTKIIIGNKELLMRAIVNIMSNAVDYSPTKSEIEFVVSEKEDMFIFTIRDSGRGFNESGLKNATSQFYMEANERKVGEHYGMGLYIVESVAKKHGGFVILKNREDEVGAEVSLMINTKV</sequence>
<dbReference type="GO" id="GO:0000155">
    <property type="term" value="F:phosphorelay sensor kinase activity"/>
    <property type="evidence" value="ECO:0007669"/>
    <property type="project" value="InterPro"/>
</dbReference>
<evidence type="ECO:0000256" key="10">
    <source>
        <dbReference type="ARBA" id="ARBA00023136"/>
    </source>
</evidence>
<dbReference type="Proteomes" id="UP000215694">
    <property type="component" value="Unassembled WGS sequence"/>
</dbReference>
<evidence type="ECO:0000256" key="4">
    <source>
        <dbReference type="ARBA" id="ARBA00022553"/>
    </source>
</evidence>
<dbReference type="AlphaFoldDB" id="A0A371J502"/>
<dbReference type="SUPFAM" id="SSF55874">
    <property type="entry name" value="ATPase domain of HSP90 chaperone/DNA topoisomerase II/histidine kinase"/>
    <property type="match status" value="1"/>
</dbReference>
<dbReference type="InterPro" id="IPR003661">
    <property type="entry name" value="HisK_dim/P_dom"/>
</dbReference>
<comment type="catalytic activity">
    <reaction evidence="1">
        <text>ATP + protein L-histidine = ADP + protein N-phospho-L-histidine.</text>
        <dbReference type="EC" id="2.7.13.3"/>
    </reaction>
</comment>
<evidence type="ECO:0000313" key="13">
    <source>
        <dbReference type="EMBL" id="RDY27758.1"/>
    </source>
</evidence>
<dbReference type="InterPro" id="IPR036097">
    <property type="entry name" value="HisK_dim/P_sf"/>
</dbReference>
<dbReference type="Gene3D" id="1.10.287.130">
    <property type="match status" value="1"/>
</dbReference>
<dbReference type="Pfam" id="PF02518">
    <property type="entry name" value="HATPase_c"/>
    <property type="match status" value="1"/>
</dbReference>
<dbReference type="InterPro" id="IPR005467">
    <property type="entry name" value="His_kinase_dom"/>
</dbReference>
<dbReference type="RefSeq" id="WP_094367577.1">
    <property type="nucleotide sequence ID" value="NZ_NOJY02000011.1"/>
</dbReference>
<feature type="transmembrane region" description="Helical" evidence="11">
    <location>
        <begin position="9"/>
        <end position="35"/>
    </location>
</feature>
<dbReference type="PANTHER" id="PTHR45528:SF8">
    <property type="entry name" value="HISTIDINE KINASE"/>
    <property type="match status" value="1"/>
</dbReference>
<organism evidence="13 14">
    <name type="scientific">Romboutsia weinsteinii</name>
    <dbReference type="NCBI Taxonomy" id="2020949"/>
    <lineage>
        <taxon>Bacteria</taxon>
        <taxon>Bacillati</taxon>
        <taxon>Bacillota</taxon>
        <taxon>Clostridia</taxon>
        <taxon>Peptostreptococcales</taxon>
        <taxon>Peptostreptococcaceae</taxon>
        <taxon>Romboutsia</taxon>
    </lineage>
</organism>
<dbReference type="SMART" id="SM00387">
    <property type="entry name" value="HATPase_c"/>
    <property type="match status" value="1"/>
</dbReference>
<protein>
    <recommendedName>
        <fullName evidence="3">histidine kinase</fullName>
        <ecNumber evidence="3">2.7.13.3</ecNumber>
    </recommendedName>
</protein>
<dbReference type="InterPro" id="IPR008358">
    <property type="entry name" value="Sig_transdc_His_kin/Pase_MprB"/>
</dbReference>
<dbReference type="CDD" id="cd00082">
    <property type="entry name" value="HisKA"/>
    <property type="match status" value="1"/>
</dbReference>
<dbReference type="PROSITE" id="PS50109">
    <property type="entry name" value="HIS_KIN"/>
    <property type="match status" value="1"/>
</dbReference>
<dbReference type="EMBL" id="NOJY02000011">
    <property type="protein sequence ID" value="RDY27758.1"/>
    <property type="molecule type" value="Genomic_DNA"/>
</dbReference>
<keyword evidence="8 11" id="KW-1133">Transmembrane helix</keyword>
<dbReference type="GO" id="GO:0005886">
    <property type="term" value="C:plasma membrane"/>
    <property type="evidence" value="ECO:0007669"/>
    <property type="project" value="TreeGrafter"/>
</dbReference>
<evidence type="ECO:0000256" key="3">
    <source>
        <dbReference type="ARBA" id="ARBA00012438"/>
    </source>
</evidence>
<keyword evidence="5" id="KW-0808">Transferase</keyword>
<dbReference type="InterPro" id="IPR050398">
    <property type="entry name" value="HssS/ArlS-like"/>
</dbReference>
<evidence type="ECO:0000256" key="5">
    <source>
        <dbReference type="ARBA" id="ARBA00022679"/>
    </source>
</evidence>
<evidence type="ECO:0000259" key="12">
    <source>
        <dbReference type="PROSITE" id="PS50109"/>
    </source>
</evidence>
<dbReference type="EC" id="2.7.13.3" evidence="3"/>
<dbReference type="PRINTS" id="PR01780">
    <property type="entry name" value="LANTIREGPROT"/>
</dbReference>
<keyword evidence="14" id="KW-1185">Reference proteome</keyword>
<dbReference type="PANTHER" id="PTHR45528">
    <property type="entry name" value="SENSOR HISTIDINE KINASE CPXA"/>
    <property type="match status" value="1"/>
</dbReference>
<feature type="domain" description="Histidine kinase" evidence="12">
    <location>
        <begin position="239"/>
        <end position="454"/>
    </location>
</feature>
<gene>
    <name evidence="13" type="ORF">CHL78_008545</name>
</gene>
<dbReference type="Gene3D" id="3.30.565.10">
    <property type="entry name" value="Histidine kinase-like ATPase, C-terminal domain"/>
    <property type="match status" value="1"/>
</dbReference>
<dbReference type="InterPro" id="IPR003594">
    <property type="entry name" value="HATPase_dom"/>
</dbReference>
<comment type="caution">
    <text evidence="13">The sequence shown here is derived from an EMBL/GenBank/DDBJ whole genome shotgun (WGS) entry which is preliminary data.</text>
</comment>
<keyword evidence="10 11" id="KW-0472">Membrane</keyword>
<dbReference type="SMART" id="SM00388">
    <property type="entry name" value="HisKA"/>
    <property type="match status" value="1"/>
</dbReference>
<keyword evidence="6 11" id="KW-0812">Transmembrane</keyword>
<evidence type="ECO:0000256" key="6">
    <source>
        <dbReference type="ARBA" id="ARBA00022692"/>
    </source>
</evidence>
<evidence type="ECO:0000313" key="14">
    <source>
        <dbReference type="Proteomes" id="UP000215694"/>
    </source>
</evidence>
<keyword evidence="7 13" id="KW-0418">Kinase</keyword>
<feature type="transmembrane region" description="Helical" evidence="11">
    <location>
        <begin position="150"/>
        <end position="168"/>
    </location>
</feature>
<evidence type="ECO:0000256" key="2">
    <source>
        <dbReference type="ARBA" id="ARBA00004141"/>
    </source>
</evidence>
<keyword evidence="9" id="KW-0902">Two-component regulatory system</keyword>
<proteinExistence type="predicted"/>
<evidence type="ECO:0000256" key="7">
    <source>
        <dbReference type="ARBA" id="ARBA00022777"/>
    </source>
</evidence>
<reference evidence="13 14" key="1">
    <citation type="journal article" date="2017" name="Genome Announc.">
        <title>Draft Genome Sequence of Romboutsia weinsteinii sp. nov. Strain CCRI-19649(T) Isolated from Surface Water.</title>
        <authorList>
            <person name="Maheux A.F."/>
            <person name="Boudreau D.K."/>
            <person name="Berube E."/>
            <person name="Boissinot M."/>
            <person name="Cantin P."/>
            <person name="Raymond F."/>
            <person name="Corbeil J."/>
            <person name="Omar R.F."/>
            <person name="Bergeron M.G."/>
        </authorList>
    </citation>
    <scope>NUCLEOTIDE SEQUENCE [LARGE SCALE GENOMIC DNA]</scope>
    <source>
        <strain evidence="13 14">CCRI-19649</strain>
    </source>
</reference>
<evidence type="ECO:0000256" key="8">
    <source>
        <dbReference type="ARBA" id="ARBA00022989"/>
    </source>
</evidence>
<evidence type="ECO:0000256" key="9">
    <source>
        <dbReference type="ARBA" id="ARBA00023012"/>
    </source>
</evidence>
<dbReference type="InterPro" id="IPR036890">
    <property type="entry name" value="HATPase_C_sf"/>
</dbReference>
<comment type="subcellular location">
    <subcellularLocation>
        <location evidence="2">Membrane</location>
        <topology evidence="2">Multi-pass membrane protein</topology>
    </subcellularLocation>
</comment>